<dbReference type="InterPro" id="IPR000595">
    <property type="entry name" value="cNMP-bd_dom"/>
</dbReference>
<keyword evidence="2" id="KW-0808">Transferase</keyword>
<accession>A0A1I1Z393</accession>
<dbReference type="STRING" id="662367.SAMN05216167_1127"/>
<protein>
    <submittedName>
        <fullName evidence="2">cAMP-binding domain of CRP or a regulatory subunit of cAMP-dependent protein kinases</fullName>
    </submittedName>
</protein>
<evidence type="ECO:0000313" key="3">
    <source>
        <dbReference type="Proteomes" id="UP000198598"/>
    </source>
</evidence>
<dbReference type="SUPFAM" id="SSF51206">
    <property type="entry name" value="cAMP-binding domain-like"/>
    <property type="match status" value="1"/>
</dbReference>
<dbReference type="AlphaFoldDB" id="A0A1I1Z393"/>
<evidence type="ECO:0000259" key="1">
    <source>
        <dbReference type="Pfam" id="PF00027"/>
    </source>
</evidence>
<dbReference type="OrthoDB" id="1933280at2"/>
<keyword evidence="3" id="KW-1185">Reference proteome</keyword>
<dbReference type="InterPro" id="IPR014710">
    <property type="entry name" value="RmlC-like_jellyroll"/>
</dbReference>
<dbReference type="GO" id="GO:0016301">
    <property type="term" value="F:kinase activity"/>
    <property type="evidence" value="ECO:0007669"/>
    <property type="project" value="UniProtKB-KW"/>
</dbReference>
<dbReference type="CDD" id="cd00038">
    <property type="entry name" value="CAP_ED"/>
    <property type="match status" value="1"/>
</dbReference>
<dbReference type="Gene3D" id="2.60.120.10">
    <property type="entry name" value="Jelly Rolls"/>
    <property type="match status" value="1"/>
</dbReference>
<dbReference type="EMBL" id="FOLQ01000012">
    <property type="protein sequence ID" value="SFE26286.1"/>
    <property type="molecule type" value="Genomic_DNA"/>
</dbReference>
<gene>
    <name evidence="2" type="ORF">SAMN05216167_1127</name>
</gene>
<feature type="domain" description="Cyclic nucleotide-binding" evidence="1">
    <location>
        <begin position="31"/>
        <end position="118"/>
    </location>
</feature>
<dbReference type="Proteomes" id="UP000198598">
    <property type="component" value="Unassembled WGS sequence"/>
</dbReference>
<evidence type="ECO:0000313" key="2">
    <source>
        <dbReference type="EMBL" id="SFE26286.1"/>
    </source>
</evidence>
<name>A0A1I1Z393_9BACT</name>
<proteinExistence type="predicted"/>
<dbReference type="Pfam" id="PF00027">
    <property type="entry name" value="cNMP_binding"/>
    <property type="match status" value="1"/>
</dbReference>
<keyword evidence="2" id="KW-0418">Kinase</keyword>
<dbReference type="RefSeq" id="WP_093830958.1">
    <property type="nucleotide sequence ID" value="NZ_FOLQ01000012.1"/>
</dbReference>
<dbReference type="InterPro" id="IPR018490">
    <property type="entry name" value="cNMP-bd_dom_sf"/>
</dbReference>
<organism evidence="2 3">
    <name type="scientific">Spirosoma endophyticum</name>
    <dbReference type="NCBI Taxonomy" id="662367"/>
    <lineage>
        <taxon>Bacteria</taxon>
        <taxon>Pseudomonadati</taxon>
        <taxon>Bacteroidota</taxon>
        <taxon>Cytophagia</taxon>
        <taxon>Cytophagales</taxon>
        <taxon>Cytophagaceae</taxon>
        <taxon>Spirosoma</taxon>
    </lineage>
</organism>
<reference evidence="2 3" key="1">
    <citation type="submission" date="2016-10" db="EMBL/GenBank/DDBJ databases">
        <authorList>
            <person name="de Groot N.N."/>
        </authorList>
    </citation>
    <scope>NUCLEOTIDE SEQUENCE [LARGE SCALE GENOMIC DNA]</scope>
    <source>
        <strain evidence="2 3">DSM 26130</strain>
    </source>
</reference>
<sequence length="191" mass="22317">MSAILKAHIEKLLQHSFTDHEAIEQFFVPITLAKKQNLLTEGAICRANYFVLQGCLRMFFINEKGVEQTVQFALEHWWLADYTSFATQSPSSFYIQAVEPTQALSLTYSAQEELLQTHPQLERYFRLVHQRAHAAAQFRIMVLYGYSREALYHHFVRRYPEFVQRIPQYLLASFLGFTPEYLSELRGRSGS</sequence>